<name>A0A2G3E043_9FIRM</name>
<dbReference type="SUPFAM" id="SSF51735">
    <property type="entry name" value="NAD(P)-binding Rossmann-fold domains"/>
    <property type="match status" value="1"/>
</dbReference>
<gene>
    <name evidence="4" type="ORF">CSX01_00575</name>
</gene>
<dbReference type="PANTHER" id="PTHR22916:SF51">
    <property type="entry name" value="GLYCOSYLTRANSFERASE EPSH-RELATED"/>
    <property type="match status" value="1"/>
</dbReference>
<feature type="domain" description="Glycosyltransferase 2-like" evidence="3">
    <location>
        <begin position="7"/>
        <end position="141"/>
    </location>
</feature>
<dbReference type="SUPFAM" id="SSF53448">
    <property type="entry name" value="Nucleotide-diphospho-sugar transferases"/>
    <property type="match status" value="1"/>
</dbReference>
<evidence type="ECO:0000256" key="1">
    <source>
        <dbReference type="ARBA" id="ARBA00022676"/>
    </source>
</evidence>
<dbReference type="CDD" id="cd00761">
    <property type="entry name" value="Glyco_tranf_GTA_type"/>
    <property type="match status" value="1"/>
</dbReference>
<proteinExistence type="predicted"/>
<dbReference type="RefSeq" id="WP_099391055.1">
    <property type="nucleotide sequence ID" value="NZ_PDYF01000002.1"/>
</dbReference>
<reference evidence="4 5" key="1">
    <citation type="submission" date="2017-10" db="EMBL/GenBank/DDBJ databases">
        <title>Resolving the taxonomy of Roseburia spp., Eubacterium rectale and Agathobacter spp. through phylogenomic analysis.</title>
        <authorList>
            <person name="Sheridan P.O."/>
            <person name="Walker A.W."/>
            <person name="Duncan S.H."/>
            <person name="Scott K.P."/>
            <person name="Toole P.W.O."/>
            <person name="Luis P."/>
            <person name="Flint H.J."/>
        </authorList>
    </citation>
    <scope>NUCLEOTIDE SEQUENCE [LARGE SCALE GENOMIC DNA]</scope>
    <source>
        <strain evidence="4 5">JK626</strain>
    </source>
</reference>
<dbReference type="Pfam" id="PF00535">
    <property type="entry name" value="Glycos_transf_2"/>
    <property type="match status" value="1"/>
</dbReference>
<accession>A0A2G3E043</accession>
<dbReference type="Proteomes" id="UP000225889">
    <property type="component" value="Unassembled WGS sequence"/>
</dbReference>
<dbReference type="InterPro" id="IPR001173">
    <property type="entry name" value="Glyco_trans_2-like"/>
</dbReference>
<organism evidence="4 5">
    <name type="scientific">Pseudobutyrivibrio ruminis</name>
    <dbReference type="NCBI Taxonomy" id="46206"/>
    <lineage>
        <taxon>Bacteria</taxon>
        <taxon>Bacillati</taxon>
        <taxon>Bacillota</taxon>
        <taxon>Clostridia</taxon>
        <taxon>Lachnospirales</taxon>
        <taxon>Lachnospiraceae</taxon>
        <taxon>Pseudobutyrivibrio</taxon>
    </lineage>
</organism>
<dbReference type="EMBL" id="PDYF01000002">
    <property type="protein sequence ID" value="PHU36599.1"/>
    <property type="molecule type" value="Genomic_DNA"/>
</dbReference>
<evidence type="ECO:0000313" key="5">
    <source>
        <dbReference type="Proteomes" id="UP000225889"/>
    </source>
</evidence>
<evidence type="ECO:0000313" key="4">
    <source>
        <dbReference type="EMBL" id="PHU36599.1"/>
    </source>
</evidence>
<sequence>MSSPLVSVIVPVHNTEKYLRECLDSILEQTYKNIEVLVTDDGSKDDSYKIMEHYARKDFRVHIFRQENQGPNAARMNGLKHAKGEYVTFVDADDFIDENLISDQLKVIIKHKVDMAMSTVKTIELDGNYSHPKDFLEGRFKGRELAEQMIDIEHFFKMNVRISFCSHLMKKNLILNIMDTFDQRIKLSEDVACMILACMDSDYVYCSNTEQYVARMHVDSLMHEHKTGYFDAMKYLYKYMQIELEKRDASEKIKRELEILIIRNLLIEGYEEAFGDSEDLYPFKDINKNSKVAVYGAGAFGLELIRVLKNSLYFKLTRWVDRSWEKLDQTEFPIESPQKLVDDDSDFIIIANTKYNQIREIKNNLIKMGISEAKIKSIDVSKINYRFCPRLIDN</sequence>
<evidence type="ECO:0000259" key="3">
    <source>
        <dbReference type="Pfam" id="PF00535"/>
    </source>
</evidence>
<keyword evidence="1" id="KW-0328">Glycosyltransferase</keyword>
<reference evidence="4 5" key="2">
    <citation type="submission" date="2017-10" db="EMBL/GenBank/DDBJ databases">
        <authorList>
            <person name="Banno H."/>
            <person name="Chua N.-H."/>
        </authorList>
    </citation>
    <scope>NUCLEOTIDE SEQUENCE [LARGE SCALE GENOMIC DNA]</scope>
    <source>
        <strain evidence="4 5">JK626</strain>
    </source>
</reference>
<comment type="caution">
    <text evidence="4">The sequence shown here is derived from an EMBL/GenBank/DDBJ whole genome shotgun (WGS) entry which is preliminary data.</text>
</comment>
<keyword evidence="2" id="KW-0808">Transferase</keyword>
<dbReference type="AlphaFoldDB" id="A0A2G3E043"/>
<dbReference type="Gene3D" id="3.90.550.10">
    <property type="entry name" value="Spore Coat Polysaccharide Biosynthesis Protein SpsA, Chain A"/>
    <property type="match status" value="1"/>
</dbReference>
<protein>
    <recommendedName>
        <fullName evidence="3">Glycosyltransferase 2-like domain-containing protein</fullName>
    </recommendedName>
</protein>
<dbReference type="InterPro" id="IPR036291">
    <property type="entry name" value="NAD(P)-bd_dom_sf"/>
</dbReference>
<evidence type="ECO:0000256" key="2">
    <source>
        <dbReference type="ARBA" id="ARBA00022679"/>
    </source>
</evidence>
<dbReference type="Gene3D" id="3.40.50.720">
    <property type="entry name" value="NAD(P)-binding Rossmann-like Domain"/>
    <property type="match status" value="1"/>
</dbReference>
<dbReference type="GO" id="GO:0016757">
    <property type="term" value="F:glycosyltransferase activity"/>
    <property type="evidence" value="ECO:0007669"/>
    <property type="project" value="UniProtKB-KW"/>
</dbReference>
<dbReference type="PANTHER" id="PTHR22916">
    <property type="entry name" value="GLYCOSYLTRANSFERASE"/>
    <property type="match status" value="1"/>
</dbReference>
<dbReference type="InterPro" id="IPR029044">
    <property type="entry name" value="Nucleotide-diphossugar_trans"/>
</dbReference>